<evidence type="ECO:0000256" key="14">
    <source>
        <dbReference type="ARBA" id="ARBA00023098"/>
    </source>
</evidence>
<dbReference type="GO" id="GO:0016024">
    <property type="term" value="P:CDP-diacylglycerol biosynthetic process"/>
    <property type="evidence" value="ECO:0007669"/>
    <property type="project" value="UniProtKB-UniPathway"/>
</dbReference>
<dbReference type="AlphaFoldDB" id="B8EMN7"/>
<evidence type="ECO:0000256" key="15">
    <source>
        <dbReference type="ARBA" id="ARBA00023136"/>
    </source>
</evidence>
<feature type="transmembrane region" description="Helical" evidence="20">
    <location>
        <begin position="157"/>
        <end position="174"/>
    </location>
</feature>
<evidence type="ECO:0000256" key="8">
    <source>
        <dbReference type="ARBA" id="ARBA00022475"/>
    </source>
</evidence>
<dbReference type="Proteomes" id="UP000002257">
    <property type="component" value="Chromosome"/>
</dbReference>
<dbReference type="PANTHER" id="PTHR46382:SF1">
    <property type="entry name" value="PHOSPHATIDATE CYTIDYLYLTRANSFERASE"/>
    <property type="match status" value="1"/>
</dbReference>
<accession>B8EMN7</accession>
<evidence type="ECO:0000256" key="12">
    <source>
        <dbReference type="ARBA" id="ARBA00022695"/>
    </source>
</evidence>
<feature type="transmembrane region" description="Helical" evidence="20">
    <location>
        <begin position="221"/>
        <end position="239"/>
    </location>
</feature>
<dbReference type="RefSeq" id="WP_012592784.1">
    <property type="nucleotide sequence ID" value="NC_011666.1"/>
</dbReference>
<evidence type="ECO:0000313" key="22">
    <source>
        <dbReference type="Proteomes" id="UP000002257"/>
    </source>
</evidence>
<evidence type="ECO:0000256" key="9">
    <source>
        <dbReference type="ARBA" id="ARBA00022516"/>
    </source>
</evidence>
<reference evidence="21 22" key="1">
    <citation type="journal article" date="2010" name="J. Bacteriol.">
        <title>Complete genome sequence of the aerobic facultative methanotroph Methylocella silvestris BL2.</title>
        <authorList>
            <person name="Chen Y."/>
            <person name="Crombie A."/>
            <person name="Rahman M.T."/>
            <person name="Dedysh S.N."/>
            <person name="Liesack W."/>
            <person name="Stott M.B."/>
            <person name="Alam M."/>
            <person name="Theisen A.R."/>
            <person name="Murrell J.C."/>
            <person name="Dunfield P.F."/>
        </authorList>
    </citation>
    <scope>NUCLEOTIDE SEQUENCE [LARGE SCALE GENOMIC DNA]</scope>
    <source>
        <strain evidence="22">DSM 15510 / CIP 108128 / LMG 27833 / NCIMB 13906 / BL2</strain>
    </source>
</reference>
<dbReference type="KEGG" id="msl:Msil_3834"/>
<dbReference type="HOGENOM" id="CLU_037294_1_1_5"/>
<keyword evidence="9" id="KW-0444">Lipid biosynthesis</keyword>
<comment type="pathway">
    <text evidence="3 18">Phospholipid metabolism; CDP-diacylglycerol biosynthesis; CDP-diacylglycerol from sn-glycerol 3-phosphate: step 3/3.</text>
</comment>
<evidence type="ECO:0000256" key="4">
    <source>
        <dbReference type="ARBA" id="ARBA00005189"/>
    </source>
</evidence>
<protein>
    <recommendedName>
        <fullName evidence="7 18">Phosphatidate cytidylyltransferase</fullName>
        <ecNumber evidence="6 18">2.7.7.41</ecNumber>
    </recommendedName>
</protein>
<dbReference type="eggNOG" id="COG0575">
    <property type="taxonomic scope" value="Bacteria"/>
</dbReference>
<comment type="similarity">
    <text evidence="5 18">Belongs to the CDS family.</text>
</comment>
<evidence type="ECO:0000256" key="6">
    <source>
        <dbReference type="ARBA" id="ARBA00012487"/>
    </source>
</evidence>
<keyword evidence="17" id="KW-1208">Phospholipid metabolism</keyword>
<keyword evidence="14" id="KW-0443">Lipid metabolism</keyword>
<name>B8EMN7_METSB</name>
<evidence type="ECO:0000256" key="18">
    <source>
        <dbReference type="RuleBase" id="RU003938"/>
    </source>
</evidence>
<feature type="transmembrane region" description="Helical" evidence="20">
    <location>
        <begin position="194"/>
        <end position="214"/>
    </location>
</feature>
<evidence type="ECO:0000256" key="11">
    <source>
        <dbReference type="ARBA" id="ARBA00022692"/>
    </source>
</evidence>
<evidence type="ECO:0000313" key="21">
    <source>
        <dbReference type="EMBL" id="ACK52716.1"/>
    </source>
</evidence>
<feature type="region of interest" description="Disordered" evidence="19">
    <location>
        <begin position="1"/>
        <end position="22"/>
    </location>
</feature>
<evidence type="ECO:0000256" key="3">
    <source>
        <dbReference type="ARBA" id="ARBA00005119"/>
    </source>
</evidence>
<sequence length="300" mass="31255">MRHKGAQHTRGLAPQPAKGLDWSRPRRRLTDLAPRVASSLVLAAAPLTAVWLGGAIFSMIWFIATLAVGWEWQTLIGAARPRLRFLAAAAALALATYLAEQQHYLAACAILVLGGALAALAAEPGKRVWTFCGVPYAGALIVSVSLLYFSPTDGSRAIFWLCATVWGTDVFAYFGGRLIGGPKLWPQISPSKTWSGTLCGVVAGASLGAIVGAHGVSATRLLAPIFALGLVTAIVSQAGDIFESFVKRRFGVKDSSALIPGHGGFMDRLDGFIAAGAFAALVGALHGAPGAFAAGLFDWG</sequence>
<evidence type="ECO:0000256" key="10">
    <source>
        <dbReference type="ARBA" id="ARBA00022679"/>
    </source>
</evidence>
<dbReference type="OrthoDB" id="9799199at2"/>
<evidence type="ECO:0000256" key="13">
    <source>
        <dbReference type="ARBA" id="ARBA00022989"/>
    </source>
</evidence>
<dbReference type="EMBL" id="CP001280">
    <property type="protein sequence ID" value="ACK52716.1"/>
    <property type="molecule type" value="Genomic_DNA"/>
</dbReference>
<dbReference type="Pfam" id="PF01148">
    <property type="entry name" value="CTP_transf_1"/>
    <property type="match status" value="1"/>
</dbReference>
<evidence type="ECO:0000256" key="5">
    <source>
        <dbReference type="ARBA" id="ARBA00010185"/>
    </source>
</evidence>
<dbReference type="UniPathway" id="UPA00557">
    <property type="reaction ID" value="UER00614"/>
</dbReference>
<comment type="subcellular location">
    <subcellularLocation>
        <location evidence="2">Cell membrane</location>
        <topology evidence="2">Multi-pass membrane protein</topology>
    </subcellularLocation>
</comment>
<gene>
    <name evidence="21" type="ordered locus">Msil_3834</name>
</gene>
<dbReference type="GO" id="GO:0005886">
    <property type="term" value="C:plasma membrane"/>
    <property type="evidence" value="ECO:0007669"/>
    <property type="project" value="UniProtKB-SubCell"/>
</dbReference>
<evidence type="ECO:0000256" key="1">
    <source>
        <dbReference type="ARBA" id="ARBA00001698"/>
    </source>
</evidence>
<dbReference type="PROSITE" id="PS01315">
    <property type="entry name" value="CDS"/>
    <property type="match status" value="1"/>
</dbReference>
<dbReference type="GO" id="GO:0004605">
    <property type="term" value="F:phosphatidate cytidylyltransferase activity"/>
    <property type="evidence" value="ECO:0007669"/>
    <property type="project" value="UniProtKB-EC"/>
</dbReference>
<evidence type="ECO:0000256" key="20">
    <source>
        <dbReference type="SAM" id="Phobius"/>
    </source>
</evidence>
<feature type="transmembrane region" description="Helical" evidence="20">
    <location>
        <begin position="36"/>
        <end position="63"/>
    </location>
</feature>
<feature type="transmembrane region" description="Helical" evidence="20">
    <location>
        <begin position="272"/>
        <end position="297"/>
    </location>
</feature>
<keyword evidence="22" id="KW-1185">Reference proteome</keyword>
<dbReference type="InterPro" id="IPR000374">
    <property type="entry name" value="PC_trans"/>
</dbReference>
<keyword evidence="12 18" id="KW-0548">Nucleotidyltransferase</keyword>
<keyword evidence="13 20" id="KW-1133">Transmembrane helix</keyword>
<feature type="transmembrane region" description="Helical" evidence="20">
    <location>
        <begin position="83"/>
        <end position="99"/>
    </location>
</feature>
<feature type="transmembrane region" description="Helical" evidence="20">
    <location>
        <begin position="128"/>
        <end position="150"/>
    </location>
</feature>
<evidence type="ECO:0000256" key="16">
    <source>
        <dbReference type="ARBA" id="ARBA00023209"/>
    </source>
</evidence>
<keyword evidence="15 20" id="KW-0472">Membrane</keyword>
<organism evidence="21 22">
    <name type="scientific">Methylocella silvestris (strain DSM 15510 / CIP 108128 / LMG 27833 / NCIMB 13906 / BL2)</name>
    <dbReference type="NCBI Taxonomy" id="395965"/>
    <lineage>
        <taxon>Bacteria</taxon>
        <taxon>Pseudomonadati</taxon>
        <taxon>Pseudomonadota</taxon>
        <taxon>Alphaproteobacteria</taxon>
        <taxon>Hyphomicrobiales</taxon>
        <taxon>Beijerinckiaceae</taxon>
        <taxon>Methylocella</taxon>
    </lineage>
</organism>
<evidence type="ECO:0000256" key="19">
    <source>
        <dbReference type="SAM" id="MobiDB-lite"/>
    </source>
</evidence>
<dbReference type="EC" id="2.7.7.41" evidence="6 18"/>
<dbReference type="STRING" id="395965.Msil_3834"/>
<feature type="transmembrane region" description="Helical" evidence="20">
    <location>
        <begin position="104"/>
        <end position="122"/>
    </location>
</feature>
<evidence type="ECO:0000256" key="2">
    <source>
        <dbReference type="ARBA" id="ARBA00004651"/>
    </source>
</evidence>
<keyword evidence="10 18" id="KW-0808">Transferase</keyword>
<dbReference type="PANTHER" id="PTHR46382">
    <property type="entry name" value="PHOSPHATIDATE CYTIDYLYLTRANSFERASE"/>
    <property type="match status" value="1"/>
</dbReference>
<evidence type="ECO:0000256" key="7">
    <source>
        <dbReference type="ARBA" id="ARBA00019373"/>
    </source>
</evidence>
<keyword evidence="11 18" id="KW-0812">Transmembrane</keyword>
<comment type="catalytic activity">
    <reaction evidence="1 18">
        <text>a 1,2-diacyl-sn-glycero-3-phosphate + CTP + H(+) = a CDP-1,2-diacyl-sn-glycerol + diphosphate</text>
        <dbReference type="Rhea" id="RHEA:16229"/>
        <dbReference type="ChEBI" id="CHEBI:15378"/>
        <dbReference type="ChEBI" id="CHEBI:33019"/>
        <dbReference type="ChEBI" id="CHEBI:37563"/>
        <dbReference type="ChEBI" id="CHEBI:58332"/>
        <dbReference type="ChEBI" id="CHEBI:58608"/>
        <dbReference type="EC" id="2.7.7.41"/>
    </reaction>
</comment>
<proteinExistence type="inferred from homology"/>
<keyword evidence="16" id="KW-0594">Phospholipid biosynthesis</keyword>
<evidence type="ECO:0000256" key="17">
    <source>
        <dbReference type="ARBA" id="ARBA00023264"/>
    </source>
</evidence>
<comment type="pathway">
    <text evidence="4">Lipid metabolism.</text>
</comment>
<keyword evidence="8" id="KW-1003">Cell membrane</keyword>